<protein>
    <recommendedName>
        <fullName evidence="4">DUF4468 domain-containing protein</fullName>
    </recommendedName>
</protein>
<keyword evidence="3" id="KW-1185">Reference proteome</keyword>
<reference evidence="2 3" key="1">
    <citation type="submission" date="2019-03" db="EMBL/GenBank/DDBJ databases">
        <title>Genomic Encyclopedia of Archaeal and Bacterial Type Strains, Phase II (KMG-II): from individual species to whole genera.</title>
        <authorList>
            <person name="Goeker M."/>
        </authorList>
    </citation>
    <scope>NUCLEOTIDE SEQUENCE [LARGE SCALE GENOMIC DNA]</scope>
    <source>
        <strain evidence="2 3">DSM 25687</strain>
    </source>
</reference>
<evidence type="ECO:0000313" key="3">
    <source>
        <dbReference type="Proteomes" id="UP000295260"/>
    </source>
</evidence>
<evidence type="ECO:0008006" key="4">
    <source>
        <dbReference type="Google" id="ProtNLM"/>
    </source>
</evidence>
<gene>
    <name evidence="2" type="ORF">BC748_0328</name>
</gene>
<dbReference type="AlphaFoldDB" id="A0A4R6QGR1"/>
<evidence type="ECO:0000256" key="1">
    <source>
        <dbReference type="SAM" id="SignalP"/>
    </source>
</evidence>
<dbReference type="EMBL" id="SNXR01000011">
    <property type="protein sequence ID" value="TDP60729.1"/>
    <property type="molecule type" value="Genomic_DNA"/>
</dbReference>
<dbReference type="Proteomes" id="UP000295260">
    <property type="component" value="Unassembled WGS sequence"/>
</dbReference>
<dbReference type="RefSeq" id="WP_133531699.1">
    <property type="nucleotide sequence ID" value="NZ_SNXR01000011.1"/>
</dbReference>
<evidence type="ECO:0000313" key="2">
    <source>
        <dbReference type="EMBL" id="TDP60729.1"/>
    </source>
</evidence>
<comment type="caution">
    <text evidence="2">The sequence shown here is derived from an EMBL/GenBank/DDBJ whole genome shotgun (WGS) entry which is preliminary data.</text>
</comment>
<proteinExistence type="predicted"/>
<keyword evidence="1" id="KW-0732">Signal</keyword>
<name>A0A4R6QGR1_9FLAO</name>
<dbReference type="OrthoDB" id="982449at2"/>
<sequence length="193" mass="22007">MKLKKLALLLLLISQVTVGQDLNSLKIEAQKVYEATAILDFDQIIDGTYPKVFEIVSKEQMKQILISTFNGNDEMKIKLLNVPPDFKFGEIKKIDTQTFCLIDHNLSMELTLQEKIEDDEEAEMMLEIFKAGMETDKVTFNKETNTFTITKISTMIGIADQATNNTWKFLNKDKENVLATKLFSKKVLKALGM</sequence>
<feature type="signal peptide" evidence="1">
    <location>
        <begin position="1"/>
        <end position="19"/>
    </location>
</feature>
<feature type="chain" id="PRO_5020932388" description="DUF4468 domain-containing protein" evidence="1">
    <location>
        <begin position="20"/>
        <end position="193"/>
    </location>
</feature>
<accession>A0A4R6QGR1</accession>
<organism evidence="2 3">
    <name type="scientific">Flavobacterium dankookense</name>
    <dbReference type="NCBI Taxonomy" id="706186"/>
    <lineage>
        <taxon>Bacteria</taxon>
        <taxon>Pseudomonadati</taxon>
        <taxon>Bacteroidota</taxon>
        <taxon>Flavobacteriia</taxon>
        <taxon>Flavobacteriales</taxon>
        <taxon>Flavobacteriaceae</taxon>
        <taxon>Flavobacterium</taxon>
    </lineage>
</organism>